<accession>A0A7I5ECQ9</accession>
<sequence>MKDVTFDTIGRLAQLVTMWMEDDWSEDFKLLMMARPNTRKEISGEALGLALLFFREKCLQVRLSLENVQSEDVYHEALQDEDGIIRISGIYQAALKWVNGQEWKGPIHRKKRQ</sequence>
<proteinExistence type="predicted"/>
<reference evidence="2" key="1">
    <citation type="submission" date="2020-12" db="UniProtKB">
        <authorList>
            <consortium name="WormBaseParasite"/>
        </authorList>
    </citation>
    <scope>IDENTIFICATION</scope>
    <source>
        <strain evidence="2">MHco3</strain>
    </source>
</reference>
<dbReference type="AlphaFoldDB" id="A0A7I5ECQ9"/>
<evidence type="ECO:0000313" key="2">
    <source>
        <dbReference type="WBParaSite" id="HCON_00149830-00001"/>
    </source>
</evidence>
<dbReference type="Proteomes" id="UP000025227">
    <property type="component" value="Unplaced"/>
</dbReference>
<keyword evidence="1" id="KW-1185">Reference proteome</keyword>
<dbReference type="WBParaSite" id="HCON_00149830-00001">
    <property type="protein sequence ID" value="HCON_00149830-00001"/>
    <property type="gene ID" value="HCON_00149830"/>
</dbReference>
<name>A0A7I5ECQ9_HAECO</name>
<evidence type="ECO:0000313" key="1">
    <source>
        <dbReference type="Proteomes" id="UP000025227"/>
    </source>
</evidence>
<organism evidence="1 2">
    <name type="scientific">Haemonchus contortus</name>
    <name type="common">Barber pole worm</name>
    <dbReference type="NCBI Taxonomy" id="6289"/>
    <lineage>
        <taxon>Eukaryota</taxon>
        <taxon>Metazoa</taxon>
        <taxon>Ecdysozoa</taxon>
        <taxon>Nematoda</taxon>
        <taxon>Chromadorea</taxon>
        <taxon>Rhabditida</taxon>
        <taxon>Rhabditina</taxon>
        <taxon>Rhabditomorpha</taxon>
        <taxon>Strongyloidea</taxon>
        <taxon>Trichostrongylidae</taxon>
        <taxon>Haemonchus</taxon>
    </lineage>
</organism>
<protein>
    <submittedName>
        <fullName evidence="2">Phage protein</fullName>
    </submittedName>
</protein>